<dbReference type="RefSeq" id="WP_132110439.1">
    <property type="nucleotide sequence ID" value="NZ_SMFO01000004.1"/>
</dbReference>
<feature type="domain" description="PspC-related transmembrane region" evidence="8">
    <location>
        <begin position="202"/>
        <end position="344"/>
    </location>
</feature>
<dbReference type="GO" id="GO:0005886">
    <property type="term" value="C:plasma membrane"/>
    <property type="evidence" value="ECO:0007669"/>
    <property type="project" value="UniProtKB-SubCell"/>
</dbReference>
<feature type="domain" description="PspC-related ToastRack" evidence="9">
    <location>
        <begin position="388"/>
        <end position="519"/>
    </location>
</feature>
<evidence type="ECO:0000256" key="6">
    <source>
        <dbReference type="SAM" id="Phobius"/>
    </source>
</evidence>
<dbReference type="Proteomes" id="UP000294597">
    <property type="component" value="Unassembled WGS sequence"/>
</dbReference>
<evidence type="ECO:0000256" key="2">
    <source>
        <dbReference type="ARBA" id="ARBA00022475"/>
    </source>
</evidence>
<dbReference type="InterPro" id="IPR054319">
    <property type="entry name" value="PspC-rel_ToastRack"/>
</dbReference>
<dbReference type="InterPro" id="IPR007168">
    <property type="entry name" value="Phageshock_PspC_N"/>
</dbReference>
<keyword evidence="4 6" id="KW-1133">Transmembrane helix</keyword>
<keyword evidence="2" id="KW-1003">Cell membrane</keyword>
<sequence length="571" mass="64661">MNKTVNINLGGMFFHIDEDAYLKLTRYFEAIRRSLSQSSGQEEIIKDIEMRVSELLSENQKTDKHVIGLNDVDQVIAVMGQPEDYIIEDDNPSSQTYNNTAPRRTKKLYRDTEKGMLSGVSAGLGHYLGIDTVWIRIIFILLVWGAGTGVLLYIILWIVTPAAITTSEKLEMTGEPVNISNIEKKVREEFENVSEKIKNVDYDKYGNQIKTGAGKIGSSFADFIMTIFKIFAKFLGILLIMTGLGVLMALLIGVFTLGTTSVIEFPWQGFVEAGNFTDYPIWVFGLLMFFAVGIPFFFLTVLGFKLLAPNMKSIGNIAKYTLLALWLISVALAISIGIKQASAFAADGRVVQKENIILQPTDTLFIKFKHNDFYAKNVDDRDDFKIAQDISGTDLLYSNDVSLRIQSTDEKVAYIQIEKEAKGKSLSEARLRAEQIKYSYKIEGNHLILDNYLISDLKNKFRDQEIQVTLYLPKGTLLKPDSSMRKYDRTDEDYFLWNPDSSNEIYRVEDNKIRCLNCTTIEGDYSNEEEENKTIRITKNGISITNDTINVSNDDLKELKINNDGIIIKTK</sequence>
<reference evidence="10 11" key="1">
    <citation type="submission" date="2019-03" db="EMBL/GenBank/DDBJ databases">
        <title>Flavobacterium TSA-D2 sp. nov., isolated from arctic soil.</title>
        <authorList>
            <person name="Chaudhary D.K."/>
        </authorList>
    </citation>
    <scope>NUCLEOTIDE SEQUENCE [LARGE SCALE GENOMIC DNA]</scope>
    <source>
        <strain evidence="10 11">TSA-D2</strain>
    </source>
</reference>
<dbReference type="AlphaFoldDB" id="A0A4R5CYS7"/>
<dbReference type="EMBL" id="SMFO01000004">
    <property type="protein sequence ID" value="TDE04680.1"/>
    <property type="molecule type" value="Genomic_DNA"/>
</dbReference>
<feature type="transmembrane region" description="Helical" evidence="6">
    <location>
        <begin position="133"/>
        <end position="159"/>
    </location>
</feature>
<name>A0A4R5CYS7_9FLAO</name>
<keyword evidence="3 6" id="KW-0812">Transmembrane</keyword>
<accession>A0A4R5CYS7</accession>
<feature type="transmembrane region" description="Helical" evidence="6">
    <location>
        <begin position="279"/>
        <end position="308"/>
    </location>
</feature>
<comment type="caution">
    <text evidence="10">The sequence shown here is derived from an EMBL/GenBank/DDBJ whole genome shotgun (WGS) entry which is preliminary data.</text>
</comment>
<keyword evidence="5 6" id="KW-0472">Membrane</keyword>
<evidence type="ECO:0000259" key="7">
    <source>
        <dbReference type="Pfam" id="PF04024"/>
    </source>
</evidence>
<protein>
    <submittedName>
        <fullName evidence="10">PspC domain-containing protein</fullName>
    </submittedName>
</protein>
<feature type="domain" description="Phage shock protein PspC N-terminal" evidence="7">
    <location>
        <begin position="106"/>
        <end position="162"/>
    </location>
</feature>
<proteinExistence type="predicted"/>
<evidence type="ECO:0000259" key="9">
    <source>
        <dbReference type="Pfam" id="PF22744"/>
    </source>
</evidence>
<dbReference type="PANTHER" id="PTHR33885:SF3">
    <property type="entry name" value="PHAGE SHOCK PROTEIN C"/>
    <property type="match status" value="1"/>
</dbReference>
<comment type="subcellular location">
    <subcellularLocation>
        <location evidence="1">Cell membrane</location>
        <topology evidence="1">Single-pass membrane protein</topology>
    </subcellularLocation>
</comment>
<feature type="transmembrane region" description="Helical" evidence="6">
    <location>
        <begin position="234"/>
        <end position="259"/>
    </location>
</feature>
<dbReference type="Pfam" id="PF22571">
    <property type="entry name" value="LiaI-LiaF-TM_PspC"/>
    <property type="match status" value="1"/>
</dbReference>
<dbReference type="PANTHER" id="PTHR33885">
    <property type="entry name" value="PHAGE SHOCK PROTEIN C"/>
    <property type="match status" value="1"/>
</dbReference>
<evidence type="ECO:0000313" key="10">
    <source>
        <dbReference type="EMBL" id="TDE04680.1"/>
    </source>
</evidence>
<evidence type="ECO:0000256" key="4">
    <source>
        <dbReference type="ARBA" id="ARBA00022989"/>
    </source>
</evidence>
<evidence type="ECO:0000256" key="3">
    <source>
        <dbReference type="ARBA" id="ARBA00022692"/>
    </source>
</evidence>
<evidence type="ECO:0000256" key="5">
    <source>
        <dbReference type="ARBA" id="ARBA00023136"/>
    </source>
</evidence>
<gene>
    <name evidence="10" type="ORF">E0F98_08530</name>
</gene>
<evidence type="ECO:0000313" key="11">
    <source>
        <dbReference type="Proteomes" id="UP000294597"/>
    </source>
</evidence>
<dbReference type="InterPro" id="IPR052027">
    <property type="entry name" value="PspC"/>
</dbReference>
<dbReference type="Pfam" id="PF22744">
    <property type="entry name" value="Toast-rack_PspC-Cterm"/>
    <property type="match status" value="1"/>
</dbReference>
<evidence type="ECO:0000256" key="1">
    <source>
        <dbReference type="ARBA" id="ARBA00004162"/>
    </source>
</evidence>
<evidence type="ECO:0000259" key="8">
    <source>
        <dbReference type="Pfam" id="PF22571"/>
    </source>
</evidence>
<keyword evidence="11" id="KW-1185">Reference proteome</keyword>
<dbReference type="Pfam" id="PF04024">
    <property type="entry name" value="PspC"/>
    <property type="match status" value="1"/>
</dbReference>
<feature type="transmembrane region" description="Helical" evidence="6">
    <location>
        <begin position="320"/>
        <end position="338"/>
    </location>
</feature>
<organism evidence="10 11">
    <name type="scientific">Flavobacterium hiemivividum</name>
    <dbReference type="NCBI Taxonomy" id="2541734"/>
    <lineage>
        <taxon>Bacteria</taxon>
        <taxon>Pseudomonadati</taxon>
        <taxon>Bacteroidota</taxon>
        <taxon>Flavobacteriia</taxon>
        <taxon>Flavobacteriales</taxon>
        <taxon>Flavobacteriaceae</taxon>
        <taxon>Flavobacterium</taxon>
    </lineage>
</organism>
<dbReference type="InterPro" id="IPR054321">
    <property type="entry name" value="PspC-rel_TM"/>
</dbReference>